<evidence type="ECO:0000259" key="3">
    <source>
        <dbReference type="Pfam" id="PF00149"/>
    </source>
</evidence>
<dbReference type="SUPFAM" id="SSF49363">
    <property type="entry name" value="Purple acid phosphatase, N-terminal domain"/>
    <property type="match status" value="1"/>
</dbReference>
<dbReference type="EMBL" id="LJSN01000003">
    <property type="protein sequence ID" value="PNE37524.1"/>
    <property type="molecule type" value="Genomic_DNA"/>
</dbReference>
<dbReference type="PROSITE" id="PS51318">
    <property type="entry name" value="TAT"/>
    <property type="match status" value="1"/>
</dbReference>
<accession>A0A2N8P920</accession>
<dbReference type="InterPro" id="IPR039331">
    <property type="entry name" value="PAPs-like"/>
</dbReference>
<dbReference type="Proteomes" id="UP000236047">
    <property type="component" value="Unassembled WGS sequence"/>
</dbReference>
<dbReference type="SUPFAM" id="SSF56300">
    <property type="entry name" value="Metallo-dependent phosphatases"/>
    <property type="match status" value="1"/>
</dbReference>
<proteinExistence type="predicted"/>
<feature type="chain" id="PRO_5014724811" description="Metallophosphoesterase" evidence="2">
    <location>
        <begin position="30"/>
        <end position="538"/>
    </location>
</feature>
<dbReference type="Gene3D" id="3.60.21.10">
    <property type="match status" value="1"/>
</dbReference>
<dbReference type="InterPro" id="IPR004843">
    <property type="entry name" value="Calcineurin-like_PHP"/>
</dbReference>
<feature type="domain" description="Calcineurin-like phosphoesterase" evidence="3">
    <location>
        <begin position="200"/>
        <end position="395"/>
    </location>
</feature>
<reference evidence="6" key="1">
    <citation type="submission" date="2015-09" db="EMBL/GenBank/DDBJ databases">
        <authorList>
            <person name="Graham D.E."/>
            <person name="Mahan K.M."/>
            <person name="Klingeman D.M."/>
            <person name="Fida T."/>
            <person name="Giannone R.J."/>
            <person name="Hettich R.L."/>
            <person name="Parry R.J."/>
            <person name="Spain J.C."/>
        </authorList>
    </citation>
    <scope>NUCLEOTIDE SEQUENCE [LARGE SCALE GENOMIC DNA]</scope>
    <source>
        <strain evidence="6">JCM 4701</strain>
    </source>
</reference>
<evidence type="ECO:0000313" key="5">
    <source>
        <dbReference type="EMBL" id="PNE37524.1"/>
    </source>
</evidence>
<feature type="signal peptide" evidence="2">
    <location>
        <begin position="1"/>
        <end position="29"/>
    </location>
</feature>
<dbReference type="PANTHER" id="PTHR22953">
    <property type="entry name" value="ACID PHOSPHATASE RELATED"/>
    <property type="match status" value="1"/>
</dbReference>
<dbReference type="InterPro" id="IPR029052">
    <property type="entry name" value="Metallo-depent_PP-like"/>
</dbReference>
<evidence type="ECO:0008006" key="7">
    <source>
        <dbReference type="Google" id="ProtNLM"/>
    </source>
</evidence>
<protein>
    <recommendedName>
        <fullName evidence="7">Metallophosphoesterase</fullName>
    </recommendedName>
</protein>
<dbReference type="Pfam" id="PF00149">
    <property type="entry name" value="Metallophos"/>
    <property type="match status" value="1"/>
</dbReference>
<dbReference type="AlphaFoldDB" id="A0A2N8P920"/>
<dbReference type="InterPro" id="IPR015914">
    <property type="entry name" value="PAPs_N"/>
</dbReference>
<sequence length="538" mass="57610">MSIARRSLLTGSTAAVAAGALGTAGSAEAAGPARPGPEPLLARTPGRLGVPGVTGLHLQFGADPATEMTVSWISPCSVRHPQVRLGTHDGGTGSVVDAETRTYRDGLSREEVYVHHARLTGLRPDTTYLYSAGHDGTAPETGAFTTAPRGRTAFTFTSFGDQGAPNLRRAVTWPAGGAPSPSGRFPLYTSSQAGSPAAADIVAAVERVGPLFNLVNGDLCYASAAGLFGQDRVATWADWFIGNSRSTRLRPWMPCVGNGENEKGNGPLGLTGYQTYFTLPGPTGTDPETRGLWYAFTVGAVRFISLANDDVAIQDTGDTYVRGYSGGAQRQWLERELKAARGNAGIDWIVVFMHHPMISSSRSGSGSDVGIRTAWGPLFDTYGVDLVLCGHEHYYERSLPVRGALPNEARTPVPVSTRTDVADTAKGTVHMIIGGGGNFATTQDDLFQEPKGRVVVDLAKETEGRHRKAIFVTEDAPWRAVQDRVHTHGFAAFDVDPDDHRTGRTRIHVTYYTFDGPYGDLTPVDTFTLERPRSDARH</sequence>
<comment type="caution">
    <text evidence="5">The sequence shown here is derived from an EMBL/GenBank/DDBJ whole genome shotgun (WGS) entry which is preliminary data.</text>
</comment>
<keyword evidence="1 2" id="KW-0732">Signal</keyword>
<dbReference type="RefSeq" id="WP_102925195.1">
    <property type="nucleotide sequence ID" value="NZ_LJSN01000003.1"/>
</dbReference>
<dbReference type="InterPro" id="IPR008963">
    <property type="entry name" value="Purple_acid_Pase-like_N"/>
</dbReference>
<organism evidence="5 6">
    <name type="scientific">Streptomyces noursei</name>
    <name type="common">Streptomyces albulus</name>
    <dbReference type="NCBI Taxonomy" id="1971"/>
    <lineage>
        <taxon>Bacteria</taxon>
        <taxon>Bacillati</taxon>
        <taxon>Actinomycetota</taxon>
        <taxon>Actinomycetes</taxon>
        <taxon>Kitasatosporales</taxon>
        <taxon>Streptomycetaceae</taxon>
        <taxon>Streptomyces</taxon>
    </lineage>
</organism>
<keyword evidence="6" id="KW-1185">Reference proteome</keyword>
<evidence type="ECO:0000313" key="6">
    <source>
        <dbReference type="Proteomes" id="UP000236047"/>
    </source>
</evidence>
<dbReference type="PANTHER" id="PTHR22953:SF153">
    <property type="entry name" value="PURPLE ACID PHOSPHATASE"/>
    <property type="match status" value="1"/>
</dbReference>
<name>A0A2N8P920_STRNR</name>
<evidence type="ECO:0000256" key="1">
    <source>
        <dbReference type="ARBA" id="ARBA00022729"/>
    </source>
</evidence>
<dbReference type="Pfam" id="PF16656">
    <property type="entry name" value="Pur_ac_phosph_N"/>
    <property type="match status" value="1"/>
</dbReference>
<dbReference type="Gene3D" id="2.60.40.380">
    <property type="entry name" value="Purple acid phosphatase-like, N-terminal"/>
    <property type="match status" value="1"/>
</dbReference>
<feature type="domain" description="Purple acid phosphatase N-terminal" evidence="4">
    <location>
        <begin position="55"/>
        <end position="146"/>
    </location>
</feature>
<evidence type="ECO:0000256" key="2">
    <source>
        <dbReference type="SAM" id="SignalP"/>
    </source>
</evidence>
<dbReference type="GO" id="GO:0003993">
    <property type="term" value="F:acid phosphatase activity"/>
    <property type="evidence" value="ECO:0007669"/>
    <property type="project" value="InterPro"/>
</dbReference>
<evidence type="ECO:0000259" key="4">
    <source>
        <dbReference type="Pfam" id="PF16656"/>
    </source>
</evidence>
<gene>
    <name evidence="5" type="ORF">AOB60_24840</name>
</gene>
<dbReference type="InterPro" id="IPR006311">
    <property type="entry name" value="TAT_signal"/>
</dbReference>
<dbReference type="GO" id="GO:0046872">
    <property type="term" value="F:metal ion binding"/>
    <property type="evidence" value="ECO:0007669"/>
    <property type="project" value="InterPro"/>
</dbReference>